<feature type="domain" description="Sushi" evidence="11">
    <location>
        <begin position="767"/>
        <end position="825"/>
    </location>
</feature>
<feature type="domain" description="Sushi" evidence="11">
    <location>
        <begin position="703"/>
        <end position="765"/>
    </location>
</feature>
<feature type="domain" description="Sushi" evidence="11">
    <location>
        <begin position="276"/>
        <end position="338"/>
    </location>
</feature>
<dbReference type="FunFam" id="2.10.70.10:FF:000003">
    <property type="entry name" value="Versican core protein"/>
    <property type="match status" value="1"/>
</dbReference>
<proteinExistence type="predicted"/>
<dbReference type="CDD" id="cd00033">
    <property type="entry name" value="CCP"/>
    <property type="match status" value="5"/>
</dbReference>
<feature type="chain" id="PRO_5034275552" evidence="10">
    <location>
        <begin position="25"/>
        <end position="887"/>
    </location>
</feature>
<evidence type="ECO:0000256" key="3">
    <source>
        <dbReference type="ARBA" id="ARBA00022525"/>
    </source>
</evidence>
<evidence type="ECO:0000259" key="11">
    <source>
        <dbReference type="PROSITE" id="PS50923"/>
    </source>
</evidence>
<comment type="caution">
    <text evidence="9">Lacks conserved residue(s) required for the propagation of feature annotation.</text>
</comment>
<dbReference type="PANTHER" id="PTHR45785:SF2">
    <property type="entry name" value="COMPLEMENT FACTOR H-RELATED"/>
    <property type="match status" value="1"/>
</dbReference>
<keyword evidence="4 9" id="KW-0768">Sushi</keyword>
<comment type="subcellular location">
    <subcellularLocation>
        <location evidence="2">Secreted</location>
    </subcellularLocation>
    <subcellularLocation>
        <location evidence="1">Virion</location>
    </subcellularLocation>
</comment>
<dbReference type="GeneTree" id="ENSGT00940000154967"/>
<evidence type="ECO:0000256" key="9">
    <source>
        <dbReference type="PROSITE-ProRule" id="PRU00302"/>
    </source>
</evidence>
<dbReference type="Gene3D" id="2.10.70.10">
    <property type="entry name" value="Complement Module, domain 1"/>
    <property type="match status" value="11"/>
</dbReference>
<accession>A0A8C9YDB2</accession>
<keyword evidence="6" id="KW-0677">Repeat</keyword>
<dbReference type="InterPro" id="IPR000436">
    <property type="entry name" value="Sushi_SCR_CCP_dom"/>
</dbReference>
<keyword evidence="8" id="KW-0325">Glycoprotein</keyword>
<evidence type="ECO:0000256" key="10">
    <source>
        <dbReference type="SAM" id="SignalP"/>
    </source>
</evidence>
<reference evidence="12" key="2">
    <citation type="submission" date="2025-09" db="UniProtKB">
        <authorList>
            <consortium name="Ensembl"/>
        </authorList>
    </citation>
    <scope>IDENTIFICATION</scope>
</reference>
<feature type="disulfide bond" evidence="9">
    <location>
        <begin position="769"/>
        <end position="812"/>
    </location>
</feature>
<name>A0A8C9YDB2_SANLU</name>
<evidence type="ECO:0000256" key="2">
    <source>
        <dbReference type="ARBA" id="ARBA00004613"/>
    </source>
</evidence>
<protein>
    <submittedName>
        <fullName evidence="12">Complement factor H</fullName>
    </submittedName>
</protein>
<evidence type="ECO:0000256" key="4">
    <source>
        <dbReference type="ARBA" id="ARBA00022659"/>
    </source>
</evidence>
<dbReference type="Pfam" id="PF00084">
    <property type="entry name" value="Sushi"/>
    <property type="match status" value="7"/>
</dbReference>
<sequence length="887" mass="100860">MHVINQICVLLLVKMQIIYISVFCCPTDCTLQQFLNGPMFDSNFDTTGLQTSYPAGKQIRVGCSVGYSGFFKLTCVEGKWVSKGTVCQPKSCGHPGDAQFADFNLEIGDDFVFGSKVVYTCHKGYQMVSRTNYRHCMNEGWDGVVPVCEAQQCTVLHVDRNVQVNGDPEEATYGNVVRFSCKSNSHVLSDPESAELYCDENGEWSGQAPKCIEIKCTVPPIENGHVPDRYIQEYKEHDVLHFMCNYLHKPTEDRPSKCTKVGIKAEWTPTPACEPIKCKLPLPPLEGSRYESVSRNRFLPGETLRVICGEKYGISNNQEVVTMCKEDGEWTIRPVCTEVVCSNERPQHVYSWDVSYWRNQPKMGETKRYSCETGYKRKDGATQATCTRNGWTPNPLCEGIVKMCDLLYGEEKESYSQNEEVQYECNDREQWFTVTCEQSGWTGIKSCTDACPKPEVPNGFAVGPYNNTIYYTCKKGFKLFSNKGWWAEAKCNDDQLQQCIENTKCGETPVIPNGKLEPPQRQNLRQIQARIICNKGYSTQVDYLPCRGGKWIPDGLSLKDISTAKHCKPPPKVENAVVQTAYQKEYLSNSPVTYQCRDGYDMEGEDTILCDNGKWEEKNVTCTQRPCERLHIEDAVITGEEKESYSQNEEVQYKCNNHDERFTVTCEQSGWTGIKSFRISGIICCCLYCLKLLIKQILSLKTEKCKVPRLSDGLQLPTYEQRDQLRTGEKLTFTCRRRGDFLRGKAEVECLAGGRWSDPFPTCGAPLGCGTPPYLADADTRGALKFQYRHGETVEYICQNYYRKEGETYKTCINGEWIGQMRCLKPCTVDRELMNRYNIAFRYGYSDKLYSPHDDTIEFTCTKGRHTGTLSMRQKCIDGVMNLPTCQ</sequence>
<evidence type="ECO:0000256" key="1">
    <source>
        <dbReference type="ARBA" id="ARBA00004328"/>
    </source>
</evidence>
<dbReference type="GO" id="GO:0005576">
    <property type="term" value="C:extracellular region"/>
    <property type="evidence" value="ECO:0007669"/>
    <property type="project" value="UniProtKB-SubCell"/>
</dbReference>
<evidence type="ECO:0000256" key="5">
    <source>
        <dbReference type="ARBA" id="ARBA00022729"/>
    </source>
</evidence>
<organism evidence="12 13">
    <name type="scientific">Sander lucioperca</name>
    <name type="common">Pike-perch</name>
    <name type="synonym">Perca lucioperca</name>
    <dbReference type="NCBI Taxonomy" id="283035"/>
    <lineage>
        <taxon>Eukaryota</taxon>
        <taxon>Metazoa</taxon>
        <taxon>Chordata</taxon>
        <taxon>Craniata</taxon>
        <taxon>Vertebrata</taxon>
        <taxon>Euteleostomi</taxon>
        <taxon>Actinopterygii</taxon>
        <taxon>Neopterygii</taxon>
        <taxon>Teleostei</taxon>
        <taxon>Neoteleostei</taxon>
        <taxon>Acanthomorphata</taxon>
        <taxon>Eupercaria</taxon>
        <taxon>Perciformes</taxon>
        <taxon>Percoidei</taxon>
        <taxon>Percidae</taxon>
        <taxon>Luciopercinae</taxon>
        <taxon>Sander</taxon>
    </lineage>
</organism>
<dbReference type="SUPFAM" id="SSF57535">
    <property type="entry name" value="Complement control module/SCR domain"/>
    <property type="match status" value="9"/>
</dbReference>
<dbReference type="SMART" id="SM00032">
    <property type="entry name" value="CCP"/>
    <property type="match status" value="14"/>
</dbReference>
<evidence type="ECO:0000313" key="13">
    <source>
        <dbReference type="Proteomes" id="UP000694568"/>
    </source>
</evidence>
<dbReference type="Ensembl" id="ENSSLUT00000024255.1">
    <property type="protein sequence ID" value="ENSSLUP00000023484.1"/>
    <property type="gene ID" value="ENSSLUG00000010770.1"/>
</dbReference>
<evidence type="ECO:0000313" key="12">
    <source>
        <dbReference type="Ensembl" id="ENSSLUP00000023484.1"/>
    </source>
</evidence>
<feature type="signal peptide" evidence="10">
    <location>
        <begin position="1"/>
        <end position="24"/>
    </location>
</feature>
<keyword evidence="5 10" id="KW-0732">Signal</keyword>
<keyword evidence="13" id="KW-1185">Reference proteome</keyword>
<dbReference type="PROSITE" id="PS50923">
    <property type="entry name" value="SUSHI"/>
    <property type="match status" value="8"/>
</dbReference>
<dbReference type="AlphaFoldDB" id="A0A8C9YDB2"/>
<dbReference type="InterPro" id="IPR051503">
    <property type="entry name" value="ComplSys_Reg/VirEntry_Med"/>
</dbReference>
<reference evidence="12" key="1">
    <citation type="submission" date="2025-08" db="UniProtKB">
        <authorList>
            <consortium name="Ensembl"/>
        </authorList>
    </citation>
    <scope>IDENTIFICATION</scope>
</reference>
<evidence type="ECO:0000256" key="6">
    <source>
        <dbReference type="ARBA" id="ARBA00022737"/>
    </source>
</evidence>
<evidence type="ECO:0000256" key="7">
    <source>
        <dbReference type="ARBA" id="ARBA00023157"/>
    </source>
</evidence>
<feature type="disulfide bond" evidence="9">
    <location>
        <begin position="121"/>
        <end position="148"/>
    </location>
</feature>
<feature type="domain" description="Sushi" evidence="11">
    <location>
        <begin position="151"/>
        <end position="213"/>
    </location>
</feature>
<feature type="domain" description="Sushi" evidence="11">
    <location>
        <begin position="339"/>
        <end position="399"/>
    </location>
</feature>
<feature type="domain" description="Sushi" evidence="11">
    <location>
        <begin position="90"/>
        <end position="150"/>
    </location>
</feature>
<dbReference type="InterPro" id="IPR035976">
    <property type="entry name" value="Sushi/SCR/CCP_sf"/>
</dbReference>
<keyword evidence="7 9" id="KW-1015">Disulfide bond</keyword>
<feature type="domain" description="Sushi" evidence="11">
    <location>
        <begin position="565"/>
        <end position="624"/>
    </location>
</feature>
<dbReference type="Proteomes" id="UP000694568">
    <property type="component" value="Unplaced"/>
</dbReference>
<keyword evidence="3" id="KW-0964">Secreted</keyword>
<evidence type="ECO:0000256" key="8">
    <source>
        <dbReference type="ARBA" id="ARBA00023180"/>
    </source>
</evidence>
<feature type="disulfide bond" evidence="9">
    <location>
        <begin position="567"/>
        <end position="610"/>
    </location>
</feature>
<dbReference type="PANTHER" id="PTHR45785">
    <property type="entry name" value="COMPLEMENT FACTOR H-RELATED"/>
    <property type="match status" value="1"/>
</dbReference>
<feature type="domain" description="Sushi" evidence="11">
    <location>
        <begin position="214"/>
        <end position="275"/>
    </location>
</feature>